<feature type="domain" description="NfeD-like C-terminal" evidence="6">
    <location>
        <begin position="82"/>
        <end position="138"/>
    </location>
</feature>
<keyword evidence="3 5" id="KW-1133">Transmembrane helix</keyword>
<dbReference type="PANTHER" id="PTHR33507:SF3">
    <property type="entry name" value="INNER MEMBRANE PROTEIN YBBJ"/>
    <property type="match status" value="1"/>
</dbReference>
<dbReference type="EMBL" id="QGUI02000037">
    <property type="protein sequence ID" value="MFO7191579.1"/>
    <property type="molecule type" value="Genomic_DNA"/>
</dbReference>
<sequence length="145" mass="14838">MAAWIWLGAGIALMAAEMLSGDFWLVLVGVGALAGAGASALTDNQWIAVAVFSIASLGLLIFARPALKRRFLHGIGMKTNTEALIGAKAVALSEIDSNSGLVKLAGGEWTARNNVPGHVIKPGTTVTVVEISGATAIVSADPLMD</sequence>
<organism evidence="8">
    <name type="scientific">Thermocrispum agreste</name>
    <dbReference type="NCBI Taxonomy" id="37925"/>
    <lineage>
        <taxon>Bacteria</taxon>
        <taxon>Bacillati</taxon>
        <taxon>Actinomycetota</taxon>
        <taxon>Actinomycetes</taxon>
        <taxon>Pseudonocardiales</taxon>
        <taxon>Pseudonocardiaceae</taxon>
        <taxon>Thermocrispum</taxon>
    </lineage>
</organism>
<reference evidence="7" key="2">
    <citation type="submission" date="2018-05" db="EMBL/GenBank/DDBJ databases">
        <authorList>
            <person name="Moura L."/>
            <person name="Setubal J.C."/>
        </authorList>
    </citation>
    <scope>NUCLEOTIDE SEQUENCE</scope>
    <source>
        <strain evidence="7">ZC4RG45</strain>
    </source>
</reference>
<reference evidence="7 9" key="3">
    <citation type="journal article" date="2021" name="BMC Genomics">
        <title>Genome-resolved metagenome and metatranscriptome analyses of thermophilic composting reveal key bacterial players and their metabolic interactions.</title>
        <authorList>
            <person name="Braga L.P.P."/>
            <person name="Pereira R.V."/>
            <person name="Martins L.F."/>
            <person name="Moura L.M.S."/>
            <person name="Sanchez F.B."/>
            <person name="Patane J.S.L."/>
            <person name="da Silva A.M."/>
            <person name="Setubal J.C."/>
        </authorList>
    </citation>
    <scope>NUCLEOTIDE SEQUENCE [LARGE SCALE GENOMIC DNA]</scope>
    <source>
        <strain evidence="7">ZC4RG45</strain>
    </source>
</reference>
<reference evidence="8" key="1">
    <citation type="submission" date="2018-05" db="EMBL/GenBank/DDBJ databases">
        <authorList>
            <person name="Lanie J.A."/>
            <person name="Ng W.-L."/>
            <person name="Kazmierczak K.M."/>
            <person name="Andrzejewski T.M."/>
            <person name="Davidsen T.M."/>
            <person name="Wayne K.J."/>
            <person name="Tettelin H."/>
            <person name="Glass J.I."/>
            <person name="Rusch D."/>
            <person name="Podicherti R."/>
            <person name="Tsui H.-C.T."/>
            <person name="Winkler M.E."/>
        </authorList>
    </citation>
    <scope>NUCLEOTIDE SEQUENCE</scope>
    <source>
        <strain evidence="8">ZC4RG45</strain>
    </source>
</reference>
<evidence type="ECO:0000256" key="3">
    <source>
        <dbReference type="ARBA" id="ARBA00022989"/>
    </source>
</evidence>
<keyword evidence="4 5" id="KW-0472">Membrane</keyword>
<comment type="caution">
    <text evidence="8">The sequence shown here is derived from an EMBL/GenBank/DDBJ whole genome shotgun (WGS) entry which is preliminary data.</text>
</comment>
<dbReference type="Proteomes" id="UP000249324">
    <property type="component" value="Unassembled WGS sequence"/>
</dbReference>
<dbReference type="InterPro" id="IPR002810">
    <property type="entry name" value="NfeD-like_C"/>
</dbReference>
<evidence type="ECO:0000313" key="7">
    <source>
        <dbReference type="EMBL" id="MFO7191579.1"/>
    </source>
</evidence>
<gene>
    <name evidence="7" type="ORF">DIU77_004995</name>
    <name evidence="8" type="ORF">DIU77_03935</name>
</gene>
<feature type="transmembrane region" description="Helical" evidence="5">
    <location>
        <begin position="45"/>
        <end position="63"/>
    </location>
</feature>
<dbReference type="GO" id="GO:0005886">
    <property type="term" value="C:plasma membrane"/>
    <property type="evidence" value="ECO:0007669"/>
    <property type="project" value="TreeGrafter"/>
</dbReference>
<dbReference type="InterPro" id="IPR012340">
    <property type="entry name" value="NA-bd_OB-fold"/>
</dbReference>
<evidence type="ECO:0000256" key="5">
    <source>
        <dbReference type="SAM" id="Phobius"/>
    </source>
</evidence>
<dbReference type="PANTHER" id="PTHR33507">
    <property type="entry name" value="INNER MEMBRANE PROTEIN YBBJ"/>
    <property type="match status" value="1"/>
</dbReference>
<dbReference type="Gene3D" id="2.40.50.140">
    <property type="entry name" value="Nucleic acid-binding proteins"/>
    <property type="match status" value="1"/>
</dbReference>
<dbReference type="STRING" id="1111738.GCA_000427905_01872"/>
<evidence type="ECO:0000259" key="6">
    <source>
        <dbReference type="Pfam" id="PF01957"/>
    </source>
</evidence>
<proteinExistence type="predicted"/>
<evidence type="ECO:0000313" key="9">
    <source>
        <dbReference type="Proteomes" id="UP000249324"/>
    </source>
</evidence>
<dbReference type="Pfam" id="PF01957">
    <property type="entry name" value="NfeD"/>
    <property type="match status" value="1"/>
</dbReference>
<name>A0A2W4JMN6_9PSEU</name>
<dbReference type="InterPro" id="IPR052165">
    <property type="entry name" value="Membrane_assoc_protease"/>
</dbReference>
<accession>A0A2W4JMN6</accession>
<evidence type="ECO:0000256" key="1">
    <source>
        <dbReference type="ARBA" id="ARBA00004141"/>
    </source>
</evidence>
<evidence type="ECO:0000313" key="8">
    <source>
        <dbReference type="EMBL" id="PZN00313.1"/>
    </source>
</evidence>
<evidence type="ECO:0000256" key="4">
    <source>
        <dbReference type="ARBA" id="ARBA00023136"/>
    </source>
</evidence>
<evidence type="ECO:0000256" key="2">
    <source>
        <dbReference type="ARBA" id="ARBA00022692"/>
    </source>
</evidence>
<comment type="subcellular location">
    <subcellularLocation>
        <location evidence="1">Membrane</location>
        <topology evidence="1">Multi-pass membrane protein</topology>
    </subcellularLocation>
</comment>
<protein>
    <submittedName>
        <fullName evidence="8">NfeD family protein</fullName>
    </submittedName>
</protein>
<keyword evidence="2 5" id="KW-0812">Transmembrane</keyword>
<reference evidence="7" key="4">
    <citation type="submission" date="2023-08" db="EMBL/GenBank/DDBJ databases">
        <authorList>
            <person name="Guima S.E.S."/>
            <person name="Martins L.F."/>
            <person name="Silva A.M."/>
            <person name="Setubal J.C."/>
        </authorList>
    </citation>
    <scope>NUCLEOTIDE SEQUENCE</scope>
    <source>
        <strain evidence="7">ZC4RG45</strain>
    </source>
</reference>
<dbReference type="AlphaFoldDB" id="A0A2W4JMN6"/>
<dbReference type="SUPFAM" id="SSF141322">
    <property type="entry name" value="NfeD domain-like"/>
    <property type="match status" value="1"/>
</dbReference>
<dbReference type="EMBL" id="QGUI01000094">
    <property type="protein sequence ID" value="PZN00313.1"/>
    <property type="molecule type" value="Genomic_DNA"/>
</dbReference>